<feature type="transmembrane region" description="Helical" evidence="8">
    <location>
        <begin position="145"/>
        <end position="165"/>
    </location>
</feature>
<reference evidence="11" key="1">
    <citation type="submission" date="2018-11" db="EMBL/GenBank/DDBJ databases">
        <title>Genome sequencing of a novel mesophilic and cellulolytic organism within the genus Hungateiclostridium.</title>
        <authorList>
            <person name="Rettenmaier R."/>
            <person name="Liebl W."/>
            <person name="Zverlov V."/>
        </authorList>
    </citation>
    <scope>NUCLEOTIDE SEQUENCE [LARGE SCALE GENOMIC DNA]</scope>
    <source>
        <strain evidence="11">N2K1</strain>
    </source>
</reference>
<evidence type="ECO:0000259" key="9">
    <source>
        <dbReference type="Pfam" id="PF01694"/>
    </source>
</evidence>
<dbReference type="GO" id="GO:0006508">
    <property type="term" value="P:proteolysis"/>
    <property type="evidence" value="ECO:0007669"/>
    <property type="project" value="UniProtKB-KW"/>
</dbReference>
<sequence length="194" mass="21842">MSLQNRFKGLHYNSPVILTMTLLSLGALVLQKLTNGYTTSLLFSVYRSSPFDIFFYFRIFGHILGHANWEHYMNNFLLILLLGPMLEEKYGSKKMVFMIAITALVTGFLNILLFPNTALLGASGVVFMFILLSSFVNFEKGRIPITFILVVVIYLGGEVMNGIFVRDNISQLTHLLGGVCGSVFGFRWAQKTSY</sequence>
<feature type="transmembrane region" description="Helical" evidence="8">
    <location>
        <begin position="95"/>
        <end position="113"/>
    </location>
</feature>
<comment type="similarity">
    <text evidence="2">Belongs to the peptidase S54 family.</text>
</comment>
<dbReference type="InterPro" id="IPR022764">
    <property type="entry name" value="Peptidase_S54_rhomboid_dom"/>
</dbReference>
<evidence type="ECO:0000256" key="8">
    <source>
        <dbReference type="SAM" id="Phobius"/>
    </source>
</evidence>
<keyword evidence="7 8" id="KW-0472">Membrane</keyword>
<dbReference type="OrthoDB" id="5419261at2"/>
<dbReference type="InterPro" id="IPR035952">
    <property type="entry name" value="Rhomboid-like_sf"/>
</dbReference>
<keyword evidence="4 8" id="KW-0812">Transmembrane</keyword>
<dbReference type="SUPFAM" id="SSF144091">
    <property type="entry name" value="Rhomboid-like"/>
    <property type="match status" value="1"/>
</dbReference>
<comment type="caution">
    <text evidence="10">The sequence shown here is derived from an EMBL/GenBank/DDBJ whole genome shotgun (WGS) entry which is preliminary data.</text>
</comment>
<feature type="transmembrane region" description="Helical" evidence="8">
    <location>
        <begin position="12"/>
        <end position="33"/>
    </location>
</feature>
<dbReference type="PANTHER" id="PTHR43066:SF1">
    <property type="entry name" value="RHOMBOID PROTEIN 2"/>
    <property type="match status" value="1"/>
</dbReference>
<dbReference type="GO" id="GO:0004252">
    <property type="term" value="F:serine-type endopeptidase activity"/>
    <property type="evidence" value="ECO:0007669"/>
    <property type="project" value="InterPro"/>
</dbReference>
<keyword evidence="3 10" id="KW-0645">Protease</keyword>
<evidence type="ECO:0000256" key="1">
    <source>
        <dbReference type="ARBA" id="ARBA00004141"/>
    </source>
</evidence>
<keyword evidence="5" id="KW-0378">Hydrolase</keyword>
<gene>
    <name evidence="10" type="ORF">EFD62_06090</name>
</gene>
<dbReference type="Pfam" id="PF01694">
    <property type="entry name" value="Rhomboid"/>
    <property type="match status" value="1"/>
</dbReference>
<evidence type="ECO:0000313" key="11">
    <source>
        <dbReference type="Proteomes" id="UP000289166"/>
    </source>
</evidence>
<name>A0A4Q0I5G2_9FIRM</name>
<evidence type="ECO:0000256" key="3">
    <source>
        <dbReference type="ARBA" id="ARBA00022670"/>
    </source>
</evidence>
<dbReference type="EMBL" id="RLII01000005">
    <property type="protein sequence ID" value="RXE59521.1"/>
    <property type="molecule type" value="Genomic_DNA"/>
</dbReference>
<keyword evidence="11" id="KW-1185">Reference proteome</keyword>
<dbReference type="RefSeq" id="WP_069194211.1">
    <property type="nucleotide sequence ID" value="NZ_RLII01000005.1"/>
</dbReference>
<dbReference type="Gene3D" id="1.20.1540.10">
    <property type="entry name" value="Rhomboid-like"/>
    <property type="match status" value="1"/>
</dbReference>
<feature type="transmembrane region" description="Helical" evidence="8">
    <location>
        <begin position="119"/>
        <end position="138"/>
    </location>
</feature>
<accession>A0A4Q0I5G2</accession>
<keyword evidence="6 8" id="KW-1133">Transmembrane helix</keyword>
<evidence type="ECO:0000256" key="4">
    <source>
        <dbReference type="ARBA" id="ARBA00022692"/>
    </source>
</evidence>
<evidence type="ECO:0000256" key="2">
    <source>
        <dbReference type="ARBA" id="ARBA00009045"/>
    </source>
</evidence>
<feature type="domain" description="Peptidase S54 rhomboid" evidence="9">
    <location>
        <begin position="57"/>
        <end position="187"/>
    </location>
</feature>
<dbReference type="Proteomes" id="UP000289166">
    <property type="component" value="Unassembled WGS sequence"/>
</dbReference>
<evidence type="ECO:0000313" key="10">
    <source>
        <dbReference type="EMBL" id="RXE59521.1"/>
    </source>
</evidence>
<evidence type="ECO:0000256" key="7">
    <source>
        <dbReference type="ARBA" id="ARBA00023136"/>
    </source>
</evidence>
<evidence type="ECO:0000256" key="6">
    <source>
        <dbReference type="ARBA" id="ARBA00022989"/>
    </source>
</evidence>
<dbReference type="PANTHER" id="PTHR43066">
    <property type="entry name" value="RHOMBOID-RELATED PROTEIN"/>
    <property type="match status" value="1"/>
</dbReference>
<organism evidence="10 11">
    <name type="scientific">Acetivibrio mesophilus</name>
    <dbReference type="NCBI Taxonomy" id="2487273"/>
    <lineage>
        <taxon>Bacteria</taxon>
        <taxon>Bacillati</taxon>
        <taxon>Bacillota</taxon>
        <taxon>Clostridia</taxon>
        <taxon>Eubacteriales</taxon>
        <taxon>Oscillospiraceae</taxon>
        <taxon>Acetivibrio</taxon>
    </lineage>
</organism>
<feature type="transmembrane region" description="Helical" evidence="8">
    <location>
        <begin position="171"/>
        <end position="189"/>
    </location>
</feature>
<evidence type="ECO:0000256" key="5">
    <source>
        <dbReference type="ARBA" id="ARBA00022801"/>
    </source>
</evidence>
<protein>
    <submittedName>
        <fullName evidence="10">Rhomboid family intramembrane serine protease</fullName>
    </submittedName>
</protein>
<dbReference type="AlphaFoldDB" id="A0A4Q0I5G2"/>
<proteinExistence type="inferred from homology"/>
<comment type="subcellular location">
    <subcellularLocation>
        <location evidence="1">Membrane</location>
        <topology evidence="1">Multi-pass membrane protein</topology>
    </subcellularLocation>
</comment>
<dbReference type="GO" id="GO:0016020">
    <property type="term" value="C:membrane"/>
    <property type="evidence" value="ECO:0007669"/>
    <property type="project" value="UniProtKB-SubCell"/>
</dbReference>